<protein>
    <submittedName>
        <fullName evidence="3">FIG003620: Proteophosphoglycan</fullName>
    </submittedName>
</protein>
<dbReference type="EMBL" id="UOEM01000029">
    <property type="protein sequence ID" value="VAW11170.1"/>
    <property type="molecule type" value="Genomic_DNA"/>
</dbReference>
<dbReference type="Pfam" id="PF21028">
    <property type="entry name" value="DUF1285_C"/>
    <property type="match status" value="1"/>
</dbReference>
<evidence type="ECO:0000313" key="3">
    <source>
        <dbReference type="EMBL" id="VAW11170.1"/>
    </source>
</evidence>
<sequence length="200" mass="21456">MEKQHPQKAGTAPLRGLGLVCPDAERGGPPLHLWDPPYCGEIDIRIAADGIWFHNGTPISRPAMVRLFASIMIGGEEGGYFLITPVEKVGITVDDAPFLAVRMEVQDRGRTSQTVVLTTNVGDEVEVGPEHPLTFVTDTATAGFKPYVLVRGGLKALVGRAITYDLVELAETRTVDGTEMFGVRSGGAFFAMARAGEMQG</sequence>
<name>A0A3B0T2K3_9ZZZZ</name>
<evidence type="ECO:0000259" key="2">
    <source>
        <dbReference type="Pfam" id="PF21028"/>
    </source>
</evidence>
<dbReference type="Gene3D" id="2.30.270.10">
    <property type="entry name" value="duf1285 protein"/>
    <property type="match status" value="1"/>
</dbReference>
<accession>A0A3B0T2K3</accession>
<dbReference type="AlphaFoldDB" id="A0A3B0T2K3"/>
<dbReference type="InterPro" id="IPR010707">
    <property type="entry name" value="DUF1285"/>
</dbReference>
<gene>
    <name evidence="3" type="ORF">MNBD_ALPHA09-924</name>
</gene>
<dbReference type="InterPro" id="IPR048341">
    <property type="entry name" value="DUF1285_N"/>
</dbReference>
<dbReference type="InterPro" id="IPR023361">
    <property type="entry name" value="DUF1285_beta_roll_sf"/>
</dbReference>
<dbReference type="Gene3D" id="3.10.540.10">
    <property type="entry name" value="duf1285 like domain"/>
    <property type="match status" value="1"/>
</dbReference>
<proteinExistence type="predicted"/>
<feature type="domain" description="DUF1285" evidence="2">
    <location>
        <begin position="97"/>
        <end position="192"/>
    </location>
</feature>
<organism evidence="3">
    <name type="scientific">hydrothermal vent metagenome</name>
    <dbReference type="NCBI Taxonomy" id="652676"/>
    <lineage>
        <taxon>unclassified sequences</taxon>
        <taxon>metagenomes</taxon>
        <taxon>ecological metagenomes</taxon>
    </lineage>
</organism>
<dbReference type="PIRSF" id="PIRSF029557">
    <property type="entry name" value="UCP029557"/>
    <property type="match status" value="1"/>
</dbReference>
<evidence type="ECO:0000259" key="1">
    <source>
        <dbReference type="Pfam" id="PF06938"/>
    </source>
</evidence>
<reference evidence="3" key="1">
    <citation type="submission" date="2018-06" db="EMBL/GenBank/DDBJ databases">
        <authorList>
            <person name="Zhirakovskaya E."/>
        </authorList>
    </citation>
    <scope>NUCLEOTIDE SEQUENCE</scope>
</reference>
<dbReference type="InterPro" id="IPR048342">
    <property type="entry name" value="DUF1285_C"/>
</dbReference>
<dbReference type="Pfam" id="PF06938">
    <property type="entry name" value="DUF1285_N"/>
    <property type="match status" value="1"/>
</dbReference>
<feature type="domain" description="DUF1285" evidence="1">
    <location>
        <begin position="29"/>
        <end position="96"/>
    </location>
</feature>